<gene>
    <name evidence="1" type="ORF">QQF64_006930</name>
</gene>
<proteinExistence type="predicted"/>
<keyword evidence="2" id="KW-1185">Reference proteome</keyword>
<reference evidence="1 2" key="1">
    <citation type="submission" date="2023-09" db="EMBL/GenBank/DDBJ databases">
        <authorList>
            <person name="Wang M."/>
        </authorList>
    </citation>
    <scope>NUCLEOTIDE SEQUENCE [LARGE SCALE GENOMIC DNA]</scope>
    <source>
        <strain evidence="1">GT-2023</strain>
        <tissue evidence="1">Liver</tissue>
    </source>
</reference>
<accession>A0ABR3M987</accession>
<name>A0ABR3M987_9TELE</name>
<organism evidence="1 2">
    <name type="scientific">Cirrhinus molitorella</name>
    <name type="common">mud carp</name>
    <dbReference type="NCBI Taxonomy" id="172907"/>
    <lineage>
        <taxon>Eukaryota</taxon>
        <taxon>Metazoa</taxon>
        <taxon>Chordata</taxon>
        <taxon>Craniata</taxon>
        <taxon>Vertebrata</taxon>
        <taxon>Euteleostomi</taxon>
        <taxon>Actinopterygii</taxon>
        <taxon>Neopterygii</taxon>
        <taxon>Teleostei</taxon>
        <taxon>Ostariophysi</taxon>
        <taxon>Cypriniformes</taxon>
        <taxon>Cyprinidae</taxon>
        <taxon>Labeoninae</taxon>
        <taxon>Labeonini</taxon>
        <taxon>Cirrhinus</taxon>
    </lineage>
</organism>
<sequence>NLRVCGGPGAKAVSAHDRPQLIHPTTAHECDGAPAHITVETGALCGPADVPQCRCGNGLSIVVHRNNA</sequence>
<dbReference type="EMBL" id="JAYMGO010000014">
    <property type="protein sequence ID" value="KAL1261665.1"/>
    <property type="molecule type" value="Genomic_DNA"/>
</dbReference>
<evidence type="ECO:0000313" key="1">
    <source>
        <dbReference type="EMBL" id="KAL1261665.1"/>
    </source>
</evidence>
<feature type="non-terminal residue" evidence="1">
    <location>
        <position position="1"/>
    </location>
</feature>
<protein>
    <submittedName>
        <fullName evidence="1">Uncharacterized protein</fullName>
    </submittedName>
</protein>
<dbReference type="Proteomes" id="UP001558613">
    <property type="component" value="Unassembled WGS sequence"/>
</dbReference>
<comment type="caution">
    <text evidence="1">The sequence shown here is derived from an EMBL/GenBank/DDBJ whole genome shotgun (WGS) entry which is preliminary data.</text>
</comment>
<evidence type="ECO:0000313" key="2">
    <source>
        <dbReference type="Proteomes" id="UP001558613"/>
    </source>
</evidence>